<keyword evidence="8" id="KW-0698">rRNA processing</keyword>
<comment type="subcellular location">
    <subcellularLocation>
        <location evidence="1">Mitochondrion</location>
    </subcellularLocation>
</comment>
<keyword evidence="5 7" id="KW-0694">RNA-binding</keyword>
<dbReference type="AlphaFoldDB" id="A0AAN7WHN6"/>
<protein>
    <recommendedName>
        <fullName evidence="8">rRNA adenine N(6)-methyltransferase</fullName>
        <ecNumber evidence="8">2.1.1.-</ecNumber>
    </recommendedName>
</protein>
<feature type="binding site" evidence="7">
    <location>
        <position position="106"/>
    </location>
    <ligand>
        <name>S-adenosyl-L-methionine</name>
        <dbReference type="ChEBI" id="CHEBI:59789"/>
    </ligand>
</feature>
<dbReference type="Gene3D" id="1.10.8.100">
    <property type="entry name" value="Ribosomal RNA adenine dimethylase-like, domain 2"/>
    <property type="match status" value="1"/>
</dbReference>
<name>A0AAN7WHN6_9SACH</name>
<evidence type="ECO:0000256" key="3">
    <source>
        <dbReference type="ARBA" id="ARBA00022679"/>
    </source>
</evidence>
<dbReference type="Gene3D" id="3.40.50.150">
    <property type="entry name" value="Vaccinia Virus protein VP39"/>
    <property type="match status" value="1"/>
</dbReference>
<dbReference type="EMBL" id="JAWIZZ010000045">
    <property type="protein sequence ID" value="KAK5780050.1"/>
    <property type="molecule type" value="Genomic_DNA"/>
</dbReference>
<keyword evidence="4 7" id="KW-0949">S-adenosyl-L-methionine</keyword>
<dbReference type="Proteomes" id="UP001306508">
    <property type="component" value="Unassembled WGS sequence"/>
</dbReference>
<evidence type="ECO:0000256" key="8">
    <source>
        <dbReference type="RuleBase" id="RU362106"/>
    </source>
</evidence>
<evidence type="ECO:0000256" key="6">
    <source>
        <dbReference type="ARBA" id="ARBA00024915"/>
    </source>
</evidence>
<accession>A0AAN7WHN6</accession>
<keyword evidence="3 7" id="KW-0808">Transferase</keyword>
<gene>
    <name evidence="9" type="ORF">RI543_002590</name>
</gene>
<dbReference type="EC" id="2.1.1.-" evidence="8"/>
<keyword evidence="10" id="KW-1185">Reference proteome</keyword>
<dbReference type="SUPFAM" id="SSF53335">
    <property type="entry name" value="S-adenosyl-L-methionine-dependent methyltransferases"/>
    <property type="match status" value="1"/>
</dbReference>
<proteinExistence type="inferred from homology"/>
<dbReference type="GO" id="GO:0034246">
    <property type="term" value="F:mitochondrial transcription factor activity"/>
    <property type="evidence" value="ECO:0007669"/>
    <property type="project" value="TreeGrafter"/>
</dbReference>
<evidence type="ECO:0000313" key="10">
    <source>
        <dbReference type="Proteomes" id="UP001306508"/>
    </source>
</evidence>
<comment type="caution">
    <text evidence="7">Lacks conserved residue(s) required for the propagation of feature annotation.</text>
</comment>
<comment type="function">
    <text evidence="6">Mitochondrial transcription factor that confers selective promoter recognition on the core subunit of the yeast mitochondrial RNA polymerase. Interacts with DNA in a non-specific manner.</text>
</comment>
<evidence type="ECO:0000256" key="7">
    <source>
        <dbReference type="PROSITE-ProRule" id="PRU01026"/>
    </source>
</evidence>
<comment type="similarity">
    <text evidence="7 8">Belongs to the class I-like SAM-binding methyltransferase superfamily. rRNA adenine N(6)-methyltransferase family.</text>
</comment>
<dbReference type="GO" id="GO:0005759">
    <property type="term" value="C:mitochondrial matrix"/>
    <property type="evidence" value="ECO:0007669"/>
    <property type="project" value="TreeGrafter"/>
</dbReference>
<dbReference type="GO" id="GO:0000179">
    <property type="term" value="F:rRNA (adenine-N6,N6-)-dimethyltransferase activity"/>
    <property type="evidence" value="ECO:0007669"/>
    <property type="project" value="UniProtKB-UniRule"/>
</dbReference>
<evidence type="ECO:0000256" key="1">
    <source>
        <dbReference type="ARBA" id="ARBA00004173"/>
    </source>
</evidence>
<evidence type="ECO:0000256" key="2">
    <source>
        <dbReference type="ARBA" id="ARBA00022603"/>
    </source>
</evidence>
<dbReference type="InterPro" id="IPR029063">
    <property type="entry name" value="SAM-dependent_MTases_sf"/>
</dbReference>
<dbReference type="PANTHER" id="PTHR11727">
    <property type="entry name" value="DIMETHYLADENOSINE TRANSFERASE"/>
    <property type="match status" value="1"/>
</dbReference>
<organism evidence="9 10">
    <name type="scientific">Arxiozyma heterogenica</name>
    <dbReference type="NCBI Taxonomy" id="278026"/>
    <lineage>
        <taxon>Eukaryota</taxon>
        <taxon>Fungi</taxon>
        <taxon>Dikarya</taxon>
        <taxon>Ascomycota</taxon>
        <taxon>Saccharomycotina</taxon>
        <taxon>Saccharomycetes</taxon>
        <taxon>Saccharomycetales</taxon>
        <taxon>Saccharomycetaceae</taxon>
        <taxon>Arxiozyma</taxon>
    </lineage>
</organism>
<evidence type="ECO:0000313" key="9">
    <source>
        <dbReference type="EMBL" id="KAK5780050.1"/>
    </source>
</evidence>
<evidence type="ECO:0000256" key="4">
    <source>
        <dbReference type="ARBA" id="ARBA00022691"/>
    </source>
</evidence>
<feature type="binding site" evidence="7">
    <location>
        <position position="78"/>
    </location>
    <ligand>
        <name>S-adenosyl-L-methionine</name>
        <dbReference type="ChEBI" id="CHEBI:59789"/>
    </ligand>
</feature>
<dbReference type="GO" id="GO:0034245">
    <property type="term" value="C:mitochondrial DNA-directed RNA polymerase complex"/>
    <property type="evidence" value="ECO:0007669"/>
    <property type="project" value="TreeGrafter"/>
</dbReference>
<feature type="binding site" evidence="7">
    <location>
        <position position="142"/>
    </location>
    <ligand>
        <name>S-adenosyl-L-methionine</name>
        <dbReference type="ChEBI" id="CHEBI:59789"/>
    </ligand>
</feature>
<dbReference type="PANTHER" id="PTHR11727:SF17">
    <property type="entry name" value="DIMETHYLADENOSINE TRANSFERASE 1, MITOCHONDRIAL"/>
    <property type="match status" value="1"/>
</dbReference>
<sequence length="350" mass="41215">MPIRVPTLKEISSIKYNYQFQYLVNPTVCDRIFSKLQLNTVYPNDCHDLKVLDLYPGPGQTSVIFNNKFTPKQHFLMDIRNSYVDFQDRYLVPYNNGNKLTLIRKDPYDWSSYTDLIEKERQLDPGFQNKSHLHNEFLIMANVTERKYEGLIIQWLSCLGYKNWLMKYGNVKMLLWLPTQTAIKLLALPGTKHRNKCSLYLEAFADTNLVAFSKSLTVIQNFDPTLIKKCDPIFIDDPNDIFPSNPSDESISLLEINPKDHNIDIDTWDYVTKQLMILRRTPLIDAVESLGHGAREYYLETIKDKQLMNRCPVTFTFEEFEYITQLFINWPFKPDIYTELYDLKVDEPRN</sequence>
<feature type="binding site" evidence="7">
    <location>
        <position position="23"/>
    </location>
    <ligand>
        <name>S-adenosyl-L-methionine</name>
        <dbReference type="ChEBI" id="CHEBI:59789"/>
    </ligand>
</feature>
<dbReference type="PROSITE" id="PS51689">
    <property type="entry name" value="SAM_RNA_A_N6_MT"/>
    <property type="match status" value="1"/>
</dbReference>
<keyword evidence="2 7" id="KW-0489">Methyltransferase</keyword>
<dbReference type="InterPro" id="IPR023165">
    <property type="entry name" value="rRNA_Ade_diMease-like_C"/>
</dbReference>
<dbReference type="GO" id="GO:0006391">
    <property type="term" value="P:transcription initiation at mitochondrial promoter"/>
    <property type="evidence" value="ECO:0007669"/>
    <property type="project" value="TreeGrafter"/>
</dbReference>
<evidence type="ECO:0000256" key="5">
    <source>
        <dbReference type="ARBA" id="ARBA00022884"/>
    </source>
</evidence>
<comment type="caution">
    <text evidence="9">The sequence shown here is derived from an EMBL/GenBank/DDBJ whole genome shotgun (WGS) entry which is preliminary data.</text>
</comment>
<dbReference type="GO" id="GO:0003723">
    <property type="term" value="F:RNA binding"/>
    <property type="evidence" value="ECO:0007669"/>
    <property type="project" value="UniProtKB-UniRule"/>
</dbReference>
<dbReference type="Pfam" id="PF00398">
    <property type="entry name" value="RrnaAD"/>
    <property type="match status" value="1"/>
</dbReference>
<reference evidence="10" key="1">
    <citation type="submission" date="2023-07" db="EMBL/GenBank/DDBJ databases">
        <title>A draft genome of Kazachstania heterogenica Y-27499.</title>
        <authorList>
            <person name="Donic C."/>
            <person name="Kralova J.S."/>
            <person name="Fidel L."/>
            <person name="Ben-Dor S."/>
            <person name="Jung S."/>
        </authorList>
    </citation>
    <scope>NUCLEOTIDE SEQUENCE [LARGE SCALE GENOMIC DNA]</scope>
    <source>
        <strain evidence="10">Y27499</strain>
    </source>
</reference>
<dbReference type="InterPro" id="IPR001737">
    <property type="entry name" value="KsgA/Erm"/>
</dbReference>